<evidence type="ECO:0000256" key="9">
    <source>
        <dbReference type="ARBA" id="ARBA00023125"/>
    </source>
</evidence>
<dbReference type="GO" id="GO:0006260">
    <property type="term" value="P:DNA replication"/>
    <property type="evidence" value="ECO:0007669"/>
    <property type="project" value="UniProtKB-UniRule"/>
</dbReference>
<keyword evidence="6 13" id="KW-0547">Nucleotide-binding</keyword>
<dbReference type="GO" id="GO:0009432">
    <property type="term" value="P:SOS response"/>
    <property type="evidence" value="ECO:0007669"/>
    <property type="project" value="UniProtKB-UniRule"/>
</dbReference>
<evidence type="ECO:0000256" key="10">
    <source>
        <dbReference type="ARBA" id="ARBA00023204"/>
    </source>
</evidence>
<evidence type="ECO:0000313" key="16">
    <source>
        <dbReference type="EMBL" id="SUC08621.1"/>
    </source>
</evidence>
<evidence type="ECO:0000256" key="13">
    <source>
        <dbReference type="HAMAP-Rule" id="MF_00365"/>
    </source>
</evidence>
<sequence>MAISRLLIENFRNLTAVDLELDHGFNFLVGNNGSGKTSLLEAIFYLGHGRSFKSAVSNRIISYEQPHFTLHAKIQEQQHQWSVGLQKQRQGNSVVKINGEDGNKISDLAHLLPMQLITPEGLTLLNGGPSYRRAFLDWGLFHHHNYFHLAWVNLSRLLKQRNAALQQVTSYSQLAIWDTELVKLAAQVSKWRAEYAEALRPEIEKTCQLFLPELEISVSFHQGWEKERDYAELLVQSFERDRAIGYTVSGPQKADFRFKANGLPVEDILSRGQLKLLMCALRLAQGEHLMNQKQRHCIFLIDDFASELDEYKRALLAERLKKSGSQVFVTAITESQLKQMQPKQHYTFSVKDGCILPI</sequence>
<dbReference type="InterPro" id="IPR003395">
    <property type="entry name" value="RecF/RecN/SMC_N"/>
</dbReference>
<evidence type="ECO:0000256" key="12">
    <source>
        <dbReference type="ARBA" id="ARBA00025401"/>
    </source>
</evidence>
<keyword evidence="7 13" id="KW-0227">DNA damage</keyword>
<dbReference type="GO" id="GO:0005524">
    <property type="term" value="F:ATP binding"/>
    <property type="evidence" value="ECO:0007669"/>
    <property type="project" value="UniProtKB-UniRule"/>
</dbReference>
<dbReference type="InterPro" id="IPR001238">
    <property type="entry name" value="DNA-binding_RecF"/>
</dbReference>
<evidence type="ECO:0000256" key="6">
    <source>
        <dbReference type="ARBA" id="ARBA00022741"/>
    </source>
</evidence>
<keyword evidence="9 13" id="KW-0238">DNA-binding</keyword>
<dbReference type="InterPro" id="IPR027417">
    <property type="entry name" value="P-loop_NTPase"/>
</dbReference>
<keyword evidence="10 13" id="KW-0234">DNA repair</keyword>
<accession>A0A379EST2</accession>
<evidence type="ECO:0000256" key="2">
    <source>
        <dbReference type="ARBA" id="ARBA00008016"/>
    </source>
</evidence>
<dbReference type="NCBIfam" id="TIGR00611">
    <property type="entry name" value="recf"/>
    <property type="match status" value="1"/>
</dbReference>
<dbReference type="AlphaFoldDB" id="A0A379EST2"/>
<reference evidence="16 17" key="1">
    <citation type="submission" date="2018-06" db="EMBL/GenBank/DDBJ databases">
        <authorList>
            <consortium name="Pathogen Informatics"/>
            <person name="Doyle S."/>
        </authorList>
    </citation>
    <scope>NUCLEOTIDE SEQUENCE [LARGE SCALE GENOMIC DNA]</scope>
    <source>
        <strain evidence="16 17">NCTC11621</strain>
    </source>
</reference>
<dbReference type="HAMAP" id="MF_00365">
    <property type="entry name" value="RecF"/>
    <property type="match status" value="1"/>
</dbReference>
<dbReference type="GO" id="GO:0006302">
    <property type="term" value="P:double-strand break repair"/>
    <property type="evidence" value="ECO:0007669"/>
    <property type="project" value="TreeGrafter"/>
</dbReference>
<evidence type="ECO:0000256" key="7">
    <source>
        <dbReference type="ARBA" id="ARBA00022763"/>
    </source>
</evidence>
<evidence type="ECO:0000256" key="8">
    <source>
        <dbReference type="ARBA" id="ARBA00022840"/>
    </source>
</evidence>
<dbReference type="Gene3D" id="3.40.50.300">
    <property type="entry name" value="P-loop containing nucleotide triphosphate hydrolases"/>
    <property type="match status" value="1"/>
</dbReference>
<evidence type="ECO:0000256" key="11">
    <source>
        <dbReference type="ARBA" id="ARBA00023236"/>
    </source>
</evidence>
<comment type="similarity">
    <text evidence="2 13 14">Belongs to the RecF family.</text>
</comment>
<keyword evidence="11 13" id="KW-0742">SOS response</keyword>
<dbReference type="InterPro" id="IPR042174">
    <property type="entry name" value="RecF_2"/>
</dbReference>
<feature type="binding site" evidence="13">
    <location>
        <begin position="30"/>
        <end position="37"/>
    </location>
    <ligand>
        <name>ATP</name>
        <dbReference type="ChEBI" id="CHEBI:30616"/>
    </ligand>
</feature>
<dbReference type="Pfam" id="PF02463">
    <property type="entry name" value="SMC_N"/>
    <property type="match status" value="1"/>
</dbReference>
<gene>
    <name evidence="13 16" type="primary">recF</name>
    <name evidence="16" type="ORF">NCTC11621_00180</name>
</gene>
<evidence type="ECO:0000256" key="3">
    <source>
        <dbReference type="ARBA" id="ARBA00020170"/>
    </source>
</evidence>
<dbReference type="PROSITE" id="PS00617">
    <property type="entry name" value="RECF_1"/>
    <property type="match status" value="1"/>
</dbReference>
<evidence type="ECO:0000256" key="1">
    <source>
        <dbReference type="ARBA" id="ARBA00004496"/>
    </source>
</evidence>
<proteinExistence type="inferred from homology"/>
<evidence type="ECO:0000256" key="5">
    <source>
        <dbReference type="ARBA" id="ARBA00022705"/>
    </source>
</evidence>
<dbReference type="EMBL" id="UGTV01000015">
    <property type="protein sequence ID" value="SUC08621.1"/>
    <property type="molecule type" value="Genomic_DNA"/>
</dbReference>
<keyword evidence="4 13" id="KW-0963">Cytoplasm</keyword>
<keyword evidence="5 13" id="KW-0235">DNA replication</keyword>
<dbReference type="Gene3D" id="1.20.1050.90">
    <property type="entry name" value="RecF/RecN/SMC, N-terminal domain"/>
    <property type="match status" value="1"/>
</dbReference>
<evidence type="ECO:0000313" key="17">
    <source>
        <dbReference type="Proteomes" id="UP000254704"/>
    </source>
</evidence>
<dbReference type="FunFam" id="1.20.1050.90:FF:000001">
    <property type="entry name" value="DNA replication and repair protein RecF"/>
    <property type="match status" value="1"/>
</dbReference>
<evidence type="ECO:0000256" key="4">
    <source>
        <dbReference type="ARBA" id="ARBA00022490"/>
    </source>
</evidence>
<dbReference type="Proteomes" id="UP000254704">
    <property type="component" value="Unassembled WGS sequence"/>
</dbReference>
<evidence type="ECO:0000256" key="14">
    <source>
        <dbReference type="RuleBase" id="RU000578"/>
    </source>
</evidence>
<feature type="domain" description="RecF/RecN/SMC N-terminal" evidence="15">
    <location>
        <begin position="3"/>
        <end position="342"/>
    </location>
</feature>
<evidence type="ECO:0000259" key="15">
    <source>
        <dbReference type="Pfam" id="PF02463"/>
    </source>
</evidence>
<protein>
    <recommendedName>
        <fullName evidence="3 13">DNA replication and repair protein RecF</fullName>
    </recommendedName>
</protein>
<dbReference type="GO" id="GO:0005737">
    <property type="term" value="C:cytoplasm"/>
    <property type="evidence" value="ECO:0007669"/>
    <property type="project" value="UniProtKB-SubCell"/>
</dbReference>
<dbReference type="GO" id="GO:0000731">
    <property type="term" value="P:DNA synthesis involved in DNA repair"/>
    <property type="evidence" value="ECO:0007669"/>
    <property type="project" value="TreeGrafter"/>
</dbReference>
<dbReference type="PROSITE" id="PS00618">
    <property type="entry name" value="RECF_2"/>
    <property type="match status" value="1"/>
</dbReference>
<organism evidence="16 17">
    <name type="scientific">Pasteurella canis</name>
    <dbReference type="NCBI Taxonomy" id="753"/>
    <lineage>
        <taxon>Bacteria</taxon>
        <taxon>Pseudomonadati</taxon>
        <taxon>Pseudomonadota</taxon>
        <taxon>Gammaproteobacteria</taxon>
        <taxon>Pasteurellales</taxon>
        <taxon>Pasteurellaceae</taxon>
        <taxon>Pasteurella</taxon>
    </lineage>
</organism>
<dbReference type="InterPro" id="IPR018078">
    <property type="entry name" value="DNA-binding_RecF_CS"/>
</dbReference>
<comment type="subcellular location">
    <subcellularLocation>
        <location evidence="1 13 14">Cytoplasm</location>
    </subcellularLocation>
</comment>
<dbReference type="PANTHER" id="PTHR32182:SF0">
    <property type="entry name" value="DNA REPLICATION AND REPAIR PROTEIN RECF"/>
    <property type="match status" value="1"/>
</dbReference>
<comment type="function">
    <text evidence="12 13 14">The RecF protein is involved in DNA metabolism; it is required for DNA replication and normal SOS inducibility. RecF binds preferentially to single-stranded, linear DNA. It also seems to bind ATP.</text>
</comment>
<dbReference type="SUPFAM" id="SSF52540">
    <property type="entry name" value="P-loop containing nucleoside triphosphate hydrolases"/>
    <property type="match status" value="1"/>
</dbReference>
<dbReference type="GO" id="GO:0003697">
    <property type="term" value="F:single-stranded DNA binding"/>
    <property type="evidence" value="ECO:0007669"/>
    <property type="project" value="UniProtKB-UniRule"/>
</dbReference>
<dbReference type="RefSeq" id="WP_115322281.1">
    <property type="nucleotide sequence ID" value="NZ_CP083396.1"/>
</dbReference>
<dbReference type="PANTHER" id="PTHR32182">
    <property type="entry name" value="DNA REPLICATION AND REPAIR PROTEIN RECF"/>
    <property type="match status" value="1"/>
</dbReference>
<keyword evidence="8 13" id="KW-0067">ATP-binding</keyword>
<name>A0A379EST2_9PAST</name>